<keyword evidence="3 5" id="KW-0285">Flavoprotein</keyword>
<dbReference type="Gene3D" id="2.40.110.10">
    <property type="entry name" value="Butyryl-CoA Dehydrogenase, subunit A, domain 2"/>
    <property type="match status" value="1"/>
</dbReference>
<keyword evidence="10" id="KW-1185">Reference proteome</keyword>
<evidence type="ECO:0000313" key="9">
    <source>
        <dbReference type="EMBL" id="TCO56075.1"/>
    </source>
</evidence>
<name>A0A4R2JPH8_9PSEU</name>
<gene>
    <name evidence="9" type="ORF">EV192_107500</name>
</gene>
<evidence type="ECO:0000259" key="8">
    <source>
        <dbReference type="Pfam" id="PF02771"/>
    </source>
</evidence>
<dbReference type="Pfam" id="PF00441">
    <property type="entry name" value="Acyl-CoA_dh_1"/>
    <property type="match status" value="1"/>
</dbReference>
<dbReference type="InterPro" id="IPR013786">
    <property type="entry name" value="AcylCoA_DH/ox_N"/>
</dbReference>
<accession>A0A4R2JPH8</accession>
<protein>
    <submittedName>
        <fullName evidence="9">Alkylation response protein AidB-like acyl-CoA dehydrogenase</fullName>
    </submittedName>
</protein>
<dbReference type="Gene3D" id="1.20.140.10">
    <property type="entry name" value="Butyryl-CoA Dehydrogenase, subunit A, domain 3"/>
    <property type="match status" value="1"/>
</dbReference>
<dbReference type="GO" id="GO:0050660">
    <property type="term" value="F:flavin adenine dinucleotide binding"/>
    <property type="evidence" value="ECO:0007669"/>
    <property type="project" value="InterPro"/>
</dbReference>
<proteinExistence type="inferred from homology"/>
<dbReference type="InterPro" id="IPR009075">
    <property type="entry name" value="AcylCo_DH/oxidase_C"/>
</dbReference>
<sequence>MSVGVDLTHLPDSLADVLRAAAEHTVHTGLPDDDALLETRKSGLFAVGVPVEHGGAGGDAAAVNEMVEQVARVNPSVAIILFQHFAVSARIAEWGTPDQQADLLPRLASGELLAASAWSEPGAGAAKKRISTTALRLPGDRWLLDGAKSFTTGATVADLYLVLARTGPADDGSTSAYGSAGQSFFLVRADNPGLCPDLGMDLAGMRGSATGFVSLRQCEVPDADRLGPLGGAPRIISGVRESGLTLGAVSVGIAQALLDLAARQVAKVDTPIARRRLVDLATQVEAVRAMVTYAGQRVSAAPGLTTLHSKLFASAVAEQVGAEVARLIGSAGYVTGHEVNRLIADARAVALMGPTNELCRELVSHAWNL</sequence>
<dbReference type="Gene3D" id="1.10.540.10">
    <property type="entry name" value="Acyl-CoA dehydrogenase/oxidase, N-terminal domain"/>
    <property type="match status" value="1"/>
</dbReference>
<dbReference type="InterPro" id="IPR037069">
    <property type="entry name" value="AcylCoA_DH/ox_N_sf"/>
</dbReference>
<keyword evidence="5" id="KW-0560">Oxidoreductase</keyword>
<reference evidence="9 10" key="1">
    <citation type="submission" date="2019-03" db="EMBL/GenBank/DDBJ databases">
        <title>Genomic Encyclopedia of Type Strains, Phase IV (KMG-IV): sequencing the most valuable type-strain genomes for metagenomic binning, comparative biology and taxonomic classification.</title>
        <authorList>
            <person name="Goeker M."/>
        </authorList>
    </citation>
    <scope>NUCLEOTIDE SEQUENCE [LARGE SCALE GENOMIC DNA]</scope>
    <source>
        <strain evidence="9 10">DSM 45934</strain>
    </source>
</reference>
<evidence type="ECO:0000256" key="5">
    <source>
        <dbReference type="RuleBase" id="RU362125"/>
    </source>
</evidence>
<feature type="domain" description="Acyl-CoA dehydrogenase/oxidase N-terminal" evidence="8">
    <location>
        <begin position="21"/>
        <end position="111"/>
    </location>
</feature>
<dbReference type="InterPro" id="IPR036250">
    <property type="entry name" value="AcylCo_DH-like_C"/>
</dbReference>
<dbReference type="SUPFAM" id="SSF47203">
    <property type="entry name" value="Acyl-CoA dehydrogenase C-terminal domain-like"/>
    <property type="match status" value="1"/>
</dbReference>
<dbReference type="Proteomes" id="UP000295680">
    <property type="component" value="Unassembled WGS sequence"/>
</dbReference>
<dbReference type="Pfam" id="PF02771">
    <property type="entry name" value="Acyl-CoA_dh_N"/>
    <property type="match status" value="1"/>
</dbReference>
<dbReference type="InterPro" id="IPR046373">
    <property type="entry name" value="Acyl-CoA_Oxase/DH_mid-dom_sf"/>
</dbReference>
<comment type="similarity">
    <text evidence="2 5">Belongs to the acyl-CoA dehydrogenase family.</text>
</comment>
<evidence type="ECO:0000256" key="1">
    <source>
        <dbReference type="ARBA" id="ARBA00001974"/>
    </source>
</evidence>
<feature type="domain" description="Acyl-CoA oxidase/dehydrogenase middle" evidence="7">
    <location>
        <begin position="116"/>
        <end position="217"/>
    </location>
</feature>
<dbReference type="GO" id="GO:0003995">
    <property type="term" value="F:acyl-CoA dehydrogenase activity"/>
    <property type="evidence" value="ECO:0007669"/>
    <property type="project" value="TreeGrafter"/>
</dbReference>
<dbReference type="AlphaFoldDB" id="A0A4R2JPH8"/>
<evidence type="ECO:0000256" key="2">
    <source>
        <dbReference type="ARBA" id="ARBA00009347"/>
    </source>
</evidence>
<dbReference type="EMBL" id="SLWS01000007">
    <property type="protein sequence ID" value="TCO56075.1"/>
    <property type="molecule type" value="Genomic_DNA"/>
</dbReference>
<dbReference type="Pfam" id="PF02770">
    <property type="entry name" value="Acyl-CoA_dh_M"/>
    <property type="match status" value="1"/>
</dbReference>
<dbReference type="PANTHER" id="PTHR43884">
    <property type="entry name" value="ACYL-COA DEHYDROGENASE"/>
    <property type="match status" value="1"/>
</dbReference>
<dbReference type="InterPro" id="IPR009100">
    <property type="entry name" value="AcylCoA_DH/oxidase_NM_dom_sf"/>
</dbReference>
<feature type="domain" description="Acyl-CoA dehydrogenase/oxidase C-terminal" evidence="6">
    <location>
        <begin position="231"/>
        <end position="364"/>
    </location>
</feature>
<dbReference type="CDD" id="cd00567">
    <property type="entry name" value="ACAD"/>
    <property type="match status" value="1"/>
</dbReference>
<evidence type="ECO:0000259" key="7">
    <source>
        <dbReference type="Pfam" id="PF02770"/>
    </source>
</evidence>
<comment type="cofactor">
    <cofactor evidence="1 5">
        <name>FAD</name>
        <dbReference type="ChEBI" id="CHEBI:57692"/>
    </cofactor>
</comment>
<evidence type="ECO:0000259" key="6">
    <source>
        <dbReference type="Pfam" id="PF00441"/>
    </source>
</evidence>
<dbReference type="InterPro" id="IPR006091">
    <property type="entry name" value="Acyl-CoA_Oxase/DH_mid-dom"/>
</dbReference>
<evidence type="ECO:0000313" key="10">
    <source>
        <dbReference type="Proteomes" id="UP000295680"/>
    </source>
</evidence>
<dbReference type="RefSeq" id="WP_132122375.1">
    <property type="nucleotide sequence ID" value="NZ_SLWS01000007.1"/>
</dbReference>
<evidence type="ECO:0000256" key="3">
    <source>
        <dbReference type="ARBA" id="ARBA00022630"/>
    </source>
</evidence>
<evidence type="ECO:0000256" key="4">
    <source>
        <dbReference type="ARBA" id="ARBA00022827"/>
    </source>
</evidence>
<keyword evidence="4 5" id="KW-0274">FAD</keyword>
<dbReference type="OrthoDB" id="9802447at2"/>
<comment type="caution">
    <text evidence="9">The sequence shown here is derived from an EMBL/GenBank/DDBJ whole genome shotgun (WGS) entry which is preliminary data.</text>
</comment>
<organism evidence="9 10">
    <name type="scientific">Actinocrispum wychmicini</name>
    <dbReference type="NCBI Taxonomy" id="1213861"/>
    <lineage>
        <taxon>Bacteria</taxon>
        <taxon>Bacillati</taxon>
        <taxon>Actinomycetota</taxon>
        <taxon>Actinomycetes</taxon>
        <taxon>Pseudonocardiales</taxon>
        <taxon>Pseudonocardiaceae</taxon>
        <taxon>Actinocrispum</taxon>
    </lineage>
</organism>
<dbReference type="SUPFAM" id="SSF56645">
    <property type="entry name" value="Acyl-CoA dehydrogenase NM domain-like"/>
    <property type="match status" value="1"/>
</dbReference>
<dbReference type="PANTHER" id="PTHR43884:SF12">
    <property type="entry name" value="ISOVALERYL-COA DEHYDROGENASE, MITOCHONDRIAL-RELATED"/>
    <property type="match status" value="1"/>
</dbReference>